<name>A0A1B8AU99_FUSPO</name>
<feature type="domain" description="DNA2/NAM7 helicase-like C-terminal" evidence="4">
    <location>
        <begin position="666"/>
        <end position="855"/>
    </location>
</feature>
<dbReference type="STRING" id="36050.A0A1B8AU99"/>
<dbReference type="OMA" id="EWIMVEA"/>
<feature type="domain" description="DNA2/NAM7 helicase helicase" evidence="3">
    <location>
        <begin position="273"/>
        <end position="653"/>
    </location>
</feature>
<dbReference type="Pfam" id="PF13086">
    <property type="entry name" value="AAA_11"/>
    <property type="match status" value="1"/>
</dbReference>
<dbReference type="Pfam" id="PF25396">
    <property type="entry name" value="ZNFX1"/>
    <property type="match status" value="1"/>
</dbReference>
<dbReference type="CDD" id="cd18808">
    <property type="entry name" value="SF1_C_Upf1"/>
    <property type="match status" value="1"/>
</dbReference>
<evidence type="ECO:0000256" key="2">
    <source>
        <dbReference type="SAM" id="MobiDB-lite"/>
    </source>
</evidence>
<feature type="region of interest" description="Disordered" evidence="2">
    <location>
        <begin position="982"/>
        <end position="1053"/>
    </location>
</feature>
<feature type="region of interest" description="Disordered" evidence="2">
    <location>
        <begin position="466"/>
        <end position="494"/>
    </location>
</feature>
<feature type="domain" description="ZNFX1" evidence="5">
    <location>
        <begin position="100"/>
        <end position="218"/>
    </location>
</feature>
<dbReference type="GO" id="GO:0004386">
    <property type="term" value="F:helicase activity"/>
    <property type="evidence" value="ECO:0007669"/>
    <property type="project" value="InterPro"/>
</dbReference>
<evidence type="ECO:0000259" key="5">
    <source>
        <dbReference type="Pfam" id="PF25396"/>
    </source>
</evidence>
<protein>
    <recommendedName>
        <fullName evidence="8">Helicase ATP-binding domain-containing protein</fullName>
    </recommendedName>
</protein>
<dbReference type="Proteomes" id="UP000091967">
    <property type="component" value="Unassembled WGS sequence"/>
</dbReference>
<evidence type="ECO:0000259" key="4">
    <source>
        <dbReference type="Pfam" id="PF13087"/>
    </source>
</evidence>
<evidence type="ECO:0008006" key="8">
    <source>
        <dbReference type="Google" id="ProtNLM"/>
    </source>
</evidence>
<keyword evidence="1" id="KW-0378">Hydrolase</keyword>
<gene>
    <name evidence="6" type="ORF">FPOA_04661</name>
</gene>
<feature type="region of interest" description="Disordered" evidence="2">
    <location>
        <begin position="1158"/>
        <end position="1186"/>
    </location>
</feature>
<evidence type="ECO:0000313" key="6">
    <source>
        <dbReference type="EMBL" id="OBS24113.1"/>
    </source>
</evidence>
<proteinExistence type="predicted"/>
<reference evidence="6 7" key="1">
    <citation type="submission" date="2016-06" db="EMBL/GenBank/DDBJ databases">
        <title>Living apart together: crosstalk between the core and supernumerary genomes in a fungal plant pathogen.</title>
        <authorList>
            <person name="Vanheule A."/>
            <person name="Audenaert K."/>
            <person name="Warris S."/>
            <person name="Van De Geest H."/>
            <person name="Schijlen E."/>
            <person name="Hofte M."/>
            <person name="De Saeger S."/>
            <person name="Haesaert G."/>
            <person name="Waalwijk C."/>
            <person name="Van Der Lee T."/>
        </authorList>
    </citation>
    <scope>NUCLEOTIDE SEQUENCE [LARGE SCALE GENOMIC DNA]</scope>
    <source>
        <strain evidence="6 7">2516</strain>
    </source>
</reference>
<dbReference type="InterPro" id="IPR041677">
    <property type="entry name" value="DNA2/NAM7_AAA_11"/>
</dbReference>
<dbReference type="Pfam" id="PF13087">
    <property type="entry name" value="AAA_12"/>
    <property type="match status" value="1"/>
</dbReference>
<feature type="compositionally biased region" description="Basic and acidic residues" evidence="2">
    <location>
        <begin position="1118"/>
        <end position="1136"/>
    </location>
</feature>
<feature type="compositionally biased region" description="Low complexity" evidence="2">
    <location>
        <begin position="1005"/>
        <end position="1014"/>
    </location>
</feature>
<dbReference type="InterPro" id="IPR027417">
    <property type="entry name" value="P-loop_NTPase"/>
</dbReference>
<dbReference type="OrthoDB" id="409395at2759"/>
<comment type="caution">
    <text evidence="6">The sequence shown here is derived from an EMBL/GenBank/DDBJ whole genome shotgun (WGS) entry which is preliminary data.</text>
</comment>
<dbReference type="SUPFAM" id="SSF52540">
    <property type="entry name" value="P-loop containing nucleoside triphosphate hydrolases"/>
    <property type="match status" value="1"/>
</dbReference>
<dbReference type="GO" id="GO:0031048">
    <property type="term" value="P:regulatory ncRNA-mediated heterochromatin formation"/>
    <property type="evidence" value="ECO:0007669"/>
    <property type="project" value="TreeGrafter"/>
</dbReference>
<dbReference type="PANTHER" id="PTHR10887">
    <property type="entry name" value="DNA2/NAM7 HELICASE FAMILY"/>
    <property type="match status" value="1"/>
</dbReference>
<feature type="compositionally biased region" description="Low complexity" evidence="2">
    <location>
        <begin position="1023"/>
        <end position="1037"/>
    </location>
</feature>
<keyword evidence="7" id="KW-1185">Reference proteome</keyword>
<dbReference type="AlphaFoldDB" id="A0A1B8AU99"/>
<feature type="compositionally biased region" description="Basic and acidic residues" evidence="2">
    <location>
        <begin position="470"/>
        <end position="494"/>
    </location>
</feature>
<evidence type="ECO:0000259" key="3">
    <source>
        <dbReference type="Pfam" id="PF13086"/>
    </source>
</evidence>
<accession>A0A1B8AU99</accession>
<dbReference type="InterPro" id="IPR045055">
    <property type="entry name" value="DNA2/NAM7-like"/>
</dbReference>
<dbReference type="PANTHER" id="PTHR10887:SF341">
    <property type="entry name" value="NFX1-TYPE ZINC FINGER-CONTAINING PROTEIN 1"/>
    <property type="match status" value="1"/>
</dbReference>
<organism evidence="6 7">
    <name type="scientific">Fusarium poae</name>
    <dbReference type="NCBI Taxonomy" id="36050"/>
    <lineage>
        <taxon>Eukaryota</taxon>
        <taxon>Fungi</taxon>
        <taxon>Dikarya</taxon>
        <taxon>Ascomycota</taxon>
        <taxon>Pezizomycotina</taxon>
        <taxon>Sordariomycetes</taxon>
        <taxon>Hypocreomycetidae</taxon>
        <taxon>Hypocreales</taxon>
        <taxon>Nectriaceae</taxon>
        <taxon>Fusarium</taxon>
    </lineage>
</organism>
<dbReference type="Gene3D" id="3.40.50.300">
    <property type="entry name" value="P-loop containing nucleotide triphosphate hydrolases"/>
    <property type="match status" value="3"/>
</dbReference>
<dbReference type="EMBL" id="LYXU01000002">
    <property type="protein sequence ID" value="OBS24113.1"/>
    <property type="molecule type" value="Genomic_DNA"/>
</dbReference>
<dbReference type="InterPro" id="IPR057373">
    <property type="entry name" value="ZNFX1"/>
</dbReference>
<keyword evidence="1" id="KW-0347">Helicase</keyword>
<evidence type="ECO:0000313" key="7">
    <source>
        <dbReference type="Proteomes" id="UP000091967"/>
    </source>
</evidence>
<feature type="region of interest" description="Disordered" evidence="2">
    <location>
        <begin position="1104"/>
        <end position="1141"/>
    </location>
</feature>
<sequence>MNREYEVSRDQPPTEIIQQHVMHRHGTDTQSRHWLTSPELPQPEELMAEYPAELPAGYSEENPPDKDDYLELQYAMNRFEGTELLRRAIQEFRLRPVNEDSDTFHVYTQVHVQGYLLAKQGPACRISFSTECSTTKVVWHQSTRLTTGTLVVLSPRADNFNKQCFVAVVAARYLLGGLEPNFDDGEDINTPPRIEIFWSNTETAVFDPSVELVMLEAKGGYFETVRHAMVGLQHAAKFESKFDKYIIDGSNKEHTAAYLTEEGAAIPERAKHFDPSQLEAFHRMTSQELAVVQGPPGTGKTFTSVVALTSHIRTLKAVQGGKAIAPVIVAAQTNHALDQLLARCLDFEAVIARLGGRTENEDIEARTLYNIRKDSRILRGPTRGERSRKQVQNQIEDLLKGCFPAQFIAAEEFLSEGLISQEQYESLDDEEYETLPIHGGSGQKDDESVDSIKSWLGTCVEQDQTYVYRPPEDQKEPPENRDNTINESKEENDRERLHGDFFPTKFYMTGSVPSDGDAISSQASRLLLKHHDLYGIKPAQRGIVYRLLRKRLIDARAKRFPELLNAYQKTCDEIKIARSCNDVKVLVNEKVEIVGCTTTGLSKYRGLIAALKPRILMIEEAAETREANITSALYPSLDQIVLVGDHQQLVPHVDVSELECEPYNMHVSLFERLINLKLPYTMLQVQRRMVPPIRQVVNAFYHELTDHSSVNDPRNRPPVLGMGNKSLWWFHHGWEESRNNDGFSYSNFNEASMIVCFVRYLVQNGVSPSGITILTFYKGQVNLLLEILRRDPTLSVKNPTKEWSVKTVDGFQGEENDIVILSIVRSARPGFVRNKNRAVVALSRAKCGMYVFGNAGALLKEEESFTTWLGVYKVFQEQNCFDDFLPVTCENHGRETKISRIEDWGTIAAAGCDKPCTEKCSEGHPCTKTCHPLKHSELRCDQKCERILSCGHRCSSSCGDLCRCIQRCDEAYTHASRAPKPQALIQPLRSTRAPQPYEARGFQATRGGKSTTGVRRGRGGTVRHGASGTGSSTSTKSLESHRGASKIRAHSDNIGMRSGQLNSIAGASSVQEPTSEQLMEMGYYPGPTRRHGQLTVQTQDNFELAPASSPTNSLSDRWSPEKISQKDRALGEEAKRASRQRSPCSIVIRTTYRATTMEPDGSRRYGMQTRSSHTAPKSPPTRKQMLHDVAAGQYIADQHQQDEQLGADVERVVTVSAGSDVEEDLISFD</sequence>
<dbReference type="InterPro" id="IPR047187">
    <property type="entry name" value="SF1_C_Upf1"/>
</dbReference>
<evidence type="ECO:0000256" key="1">
    <source>
        <dbReference type="ARBA" id="ARBA00022806"/>
    </source>
</evidence>
<keyword evidence="1" id="KW-0547">Nucleotide-binding</keyword>
<dbReference type="InterPro" id="IPR041679">
    <property type="entry name" value="DNA2/NAM7-like_C"/>
</dbReference>
<keyword evidence="1" id="KW-0067">ATP-binding</keyword>
<dbReference type="GO" id="GO:0031380">
    <property type="term" value="C:nuclear RNA-directed RNA polymerase complex"/>
    <property type="evidence" value="ECO:0007669"/>
    <property type="project" value="TreeGrafter"/>
</dbReference>